<evidence type="ECO:0000313" key="2">
    <source>
        <dbReference type="EMBL" id="MPN15490.1"/>
    </source>
</evidence>
<keyword evidence="1" id="KW-0472">Membrane</keyword>
<protein>
    <submittedName>
        <fullName evidence="2">Uncharacterized protein</fullName>
    </submittedName>
</protein>
<name>A0A645FNH5_9ZZZZ</name>
<feature type="transmembrane region" description="Helical" evidence="1">
    <location>
        <begin position="48"/>
        <end position="70"/>
    </location>
</feature>
<accession>A0A645FNH5</accession>
<organism evidence="2">
    <name type="scientific">bioreactor metagenome</name>
    <dbReference type="NCBI Taxonomy" id="1076179"/>
    <lineage>
        <taxon>unclassified sequences</taxon>
        <taxon>metagenomes</taxon>
        <taxon>ecological metagenomes</taxon>
    </lineage>
</organism>
<dbReference type="EMBL" id="VSSQ01062277">
    <property type="protein sequence ID" value="MPN15490.1"/>
    <property type="molecule type" value="Genomic_DNA"/>
</dbReference>
<dbReference type="AlphaFoldDB" id="A0A645FNH5"/>
<evidence type="ECO:0000256" key="1">
    <source>
        <dbReference type="SAM" id="Phobius"/>
    </source>
</evidence>
<proteinExistence type="predicted"/>
<keyword evidence="1" id="KW-1133">Transmembrane helix</keyword>
<reference evidence="2" key="1">
    <citation type="submission" date="2019-08" db="EMBL/GenBank/DDBJ databases">
        <authorList>
            <person name="Kucharzyk K."/>
            <person name="Murdoch R.W."/>
            <person name="Higgins S."/>
            <person name="Loffler F."/>
        </authorList>
    </citation>
    <scope>NUCLEOTIDE SEQUENCE</scope>
</reference>
<keyword evidence="1" id="KW-0812">Transmembrane</keyword>
<comment type="caution">
    <text evidence="2">The sequence shown here is derived from an EMBL/GenBank/DDBJ whole genome shotgun (WGS) entry which is preliminary data.</text>
</comment>
<gene>
    <name evidence="2" type="ORF">SDC9_162824</name>
</gene>
<sequence>MTISTWVFDQIILMVILSIKEIYQRSNFNIEFFGSKFFNIYDFFNNGFTIIINIIYSGLILGTDVIALTIHYRWIDHFKK</sequence>